<feature type="region of interest" description="Disordered" evidence="1">
    <location>
        <begin position="1"/>
        <end position="1336"/>
    </location>
</feature>
<feature type="compositionally biased region" description="Basic residues" evidence="1">
    <location>
        <begin position="899"/>
        <end position="923"/>
    </location>
</feature>
<feature type="compositionally biased region" description="Basic residues" evidence="1">
    <location>
        <begin position="350"/>
        <end position="367"/>
    </location>
</feature>
<feature type="compositionally biased region" description="Low complexity" evidence="1">
    <location>
        <begin position="1122"/>
        <end position="1133"/>
    </location>
</feature>
<feature type="compositionally biased region" description="Basic and acidic residues" evidence="1">
    <location>
        <begin position="1060"/>
        <end position="1070"/>
    </location>
</feature>
<feature type="compositionally biased region" description="Pro residues" evidence="1">
    <location>
        <begin position="494"/>
        <end position="508"/>
    </location>
</feature>
<feature type="compositionally biased region" description="Low complexity" evidence="1">
    <location>
        <begin position="242"/>
        <end position="257"/>
    </location>
</feature>
<feature type="compositionally biased region" description="Pro residues" evidence="1">
    <location>
        <begin position="149"/>
        <end position="167"/>
    </location>
</feature>
<feature type="compositionally biased region" description="Basic and acidic residues" evidence="1">
    <location>
        <begin position="528"/>
        <end position="540"/>
    </location>
</feature>
<gene>
    <name evidence="2" type="primary">LOC109675441</name>
</gene>
<protein>
    <submittedName>
        <fullName evidence="2">Collagen alpha-1(I) chain-like</fullName>
    </submittedName>
</protein>
<reference evidence="2" key="1">
    <citation type="submission" date="2025-08" db="UniProtKB">
        <authorList>
            <consortium name="RefSeq"/>
        </authorList>
    </citation>
    <scope>IDENTIFICATION</scope>
    <source>
        <tissue evidence="2">Leukocyte</tissue>
    </source>
</reference>
<evidence type="ECO:0000256" key="1">
    <source>
        <dbReference type="SAM" id="MobiDB-lite"/>
    </source>
</evidence>
<feature type="compositionally biased region" description="Low complexity" evidence="1">
    <location>
        <begin position="775"/>
        <end position="785"/>
    </location>
</feature>
<feature type="compositionally biased region" description="Basic residues" evidence="1">
    <location>
        <begin position="510"/>
        <end position="521"/>
    </location>
</feature>
<feature type="compositionally biased region" description="Basic and acidic residues" evidence="1">
    <location>
        <begin position="711"/>
        <end position="722"/>
    </location>
</feature>
<feature type="compositionally biased region" description="Basic and acidic residues" evidence="1">
    <location>
        <begin position="1289"/>
        <end position="1300"/>
    </location>
</feature>
<feature type="compositionally biased region" description="Basic residues" evidence="1">
    <location>
        <begin position="606"/>
        <end position="615"/>
    </location>
</feature>
<feature type="compositionally biased region" description="Pro residues" evidence="1">
    <location>
        <begin position="1078"/>
        <end position="1091"/>
    </location>
</feature>
<feature type="compositionally biased region" description="Basic and acidic residues" evidence="1">
    <location>
        <begin position="63"/>
        <end position="73"/>
    </location>
</feature>
<feature type="compositionally biased region" description="Pro residues" evidence="1">
    <location>
        <begin position="258"/>
        <end position="268"/>
    </location>
</feature>
<dbReference type="OrthoDB" id="5920617at2759"/>
<feature type="compositionally biased region" description="Low complexity" evidence="1">
    <location>
        <begin position="458"/>
        <end position="467"/>
    </location>
</feature>
<feature type="compositionally biased region" description="Basic residues" evidence="1">
    <location>
        <begin position="1246"/>
        <end position="1259"/>
    </location>
</feature>
<feature type="compositionally biased region" description="Pro residues" evidence="1">
    <location>
        <begin position="223"/>
        <end position="232"/>
    </location>
</feature>
<evidence type="ECO:0000313" key="2">
    <source>
        <dbReference type="RefSeq" id="XP_020007733.1"/>
    </source>
</evidence>
<feature type="compositionally biased region" description="Low complexity" evidence="1">
    <location>
        <begin position="851"/>
        <end position="864"/>
    </location>
</feature>
<accession>A0A8B7TJK5</accession>
<feature type="compositionally biased region" description="Basic residues" evidence="1">
    <location>
        <begin position="798"/>
        <end position="810"/>
    </location>
</feature>
<name>A0A8B7TJK5_CASCN</name>
<feature type="compositionally biased region" description="Low complexity" evidence="1">
    <location>
        <begin position="590"/>
        <end position="601"/>
    </location>
</feature>
<feature type="compositionally biased region" description="Basic residues" evidence="1">
    <location>
        <begin position="682"/>
        <end position="693"/>
    </location>
</feature>
<feature type="compositionally biased region" description="Gly residues" evidence="1">
    <location>
        <begin position="623"/>
        <end position="632"/>
    </location>
</feature>
<feature type="compositionally biased region" description="Basic and acidic residues" evidence="1">
    <location>
        <begin position="1260"/>
        <end position="1271"/>
    </location>
</feature>
<feature type="compositionally biased region" description="Basic and acidic residues" evidence="1">
    <location>
        <begin position="1140"/>
        <end position="1157"/>
    </location>
</feature>
<organism evidence="2">
    <name type="scientific">Castor canadensis</name>
    <name type="common">American beaver</name>
    <dbReference type="NCBI Taxonomy" id="51338"/>
    <lineage>
        <taxon>Eukaryota</taxon>
        <taxon>Metazoa</taxon>
        <taxon>Chordata</taxon>
        <taxon>Craniata</taxon>
        <taxon>Vertebrata</taxon>
        <taxon>Euteleostomi</taxon>
        <taxon>Mammalia</taxon>
        <taxon>Eutheria</taxon>
        <taxon>Euarchontoglires</taxon>
        <taxon>Glires</taxon>
        <taxon>Rodentia</taxon>
        <taxon>Castorimorpha</taxon>
        <taxon>Castoridae</taxon>
        <taxon>Castor</taxon>
    </lineage>
</organism>
<feature type="compositionally biased region" description="Gly residues" evidence="1">
    <location>
        <begin position="388"/>
        <end position="406"/>
    </location>
</feature>
<feature type="compositionally biased region" description="Gly residues" evidence="1">
    <location>
        <begin position="831"/>
        <end position="841"/>
    </location>
</feature>
<sequence length="1336" mass="140853">MSIIFRPNAADDQDCTSGPLRTSTRVSSVRPAQHSSPAFGSRRVRFGSTSPARRCETAGGAPRRTERPRDPHFGDGSGWVADVAADPVRSLRLRSARRLEAGGSDGPPGPTRDFARAHWGQPPPPPAPPRRRDGRGGVGRSGARAVEGGPPPSGGLPLPPPPAPPPAARAGARGGRGRARRRVLAPSAPGFGDRCCRGGAVTPGDRVPPAPPAETDGDRAGTPGPPSPPGPSQPSRSRSRRTAAVEVRPRRPVAGRGRPPPTPPPAPPARRHTPLGRTPTPTPRKGDGAAEGTGEERAARTGEGRRKRGAGKIRREPPARPDARRRVESSGRTARTPPVYLLTQPDSGKTRARRAGGRYRPPHRPRAGPRSEGLGPPRAAPGVVFRRGAGGAEAGAGKGRGTGAVWGRGEAPSEVGGGGGGGRRRRRRRGEREGRGGRRRGAEARRGRRNRPRDPTHPHASAAGPAPGTTPRPPPRTTTPPPPPPHPRPRTNRAPPPGRSFPFPPPPRTSHARPRGSRRWKAGPVGRGDAHATRESRGESRGSAGADPAAGGRVTRAHAPRLPRRRRPPGARRGRPRLSLFCPPPPPSPALFLGPAGSARPALPPRRGRRRRAGRPGRDGRGGRAGAMGGTAPGRDGTDGRRVNTGRRRRWARATRRDAAAPREGSARGTDTAASRGPPRGVRPRGRGPRKRDPRGLGASQTDPGAARDAVPGRERRGDAGIRRLGVSASPRATGRGGGRPRPSLSRSSRRRDAHAIGRRLLLGDGGPADESRAGPRATPSRATTPPSPAGELGSRPPRGRRLIVRRRSDRRSPGGTRAAKSYEVFTRGWTAGGARAGVGEGRSRPPPPARARAPTPSRPADAAHSPLSRPRGRSEEGDRLGPASTGDDETRTPFGVGKRTRRGGPASVRRHPRGRARGRHRTPTGARGFPPPPPRRPRAERRGRTARKRRAHARHHGDGPRGSPKPRRGRRGRARGRHGPPRRPTWPVVGFGWRSPEETGKSVCVCVGRERTGTGPRTARRPITRPHDPRGARRPDPAGGRATPEGSLNLRAGSARYLGQERRTGEAGRDGGSGSEPAPPPLELPPPPPARRGTRGTGRGAAGPRDAERTHAPPTAAPTRSALAPSLHAPHLLAPPPARETRGDPGTRLSFHDARRASGAGGGRGVPLAEAVELAGRRVTRGEETRRRGGRAGGRARTAGEGSETPATPPHHTAWWGGRRRGRRRGRTGDPERTTRVRAGGPPQKRPHPPGARRRGRPAARETARGRGDSEGGAGKRNARGPPPDAPDTPRDAARERKAGPAVIVKFTVFSSAPPGPWADPGGGRSEGLTKPSNR</sequence>
<feature type="compositionally biased region" description="Basic residues" evidence="1">
    <location>
        <begin position="936"/>
        <end position="956"/>
    </location>
</feature>
<feature type="compositionally biased region" description="Basic residues" evidence="1">
    <location>
        <begin position="644"/>
        <end position="654"/>
    </location>
</feature>
<feature type="compositionally biased region" description="Pro residues" evidence="1">
    <location>
        <begin position="468"/>
        <end position="486"/>
    </location>
</feature>
<feature type="compositionally biased region" description="Basic residues" evidence="1">
    <location>
        <begin position="555"/>
        <end position="576"/>
    </location>
</feature>
<feature type="compositionally biased region" description="Basic and acidic residues" evidence="1">
    <location>
        <begin position="313"/>
        <end position="329"/>
    </location>
</feature>
<feature type="compositionally biased region" description="Basic and acidic residues" evidence="1">
    <location>
        <begin position="1026"/>
        <end position="1037"/>
    </location>
</feature>
<feature type="compositionally biased region" description="Basic residues" evidence="1">
    <location>
        <begin position="965"/>
        <end position="982"/>
    </location>
</feature>
<proteinExistence type="predicted"/>
<dbReference type="KEGG" id="ccan:109675441"/>
<feature type="compositionally biased region" description="Basic and acidic residues" evidence="1">
    <location>
        <begin position="284"/>
        <end position="304"/>
    </location>
</feature>
<feature type="compositionally biased region" description="Basic and acidic residues" evidence="1">
    <location>
        <begin position="430"/>
        <end position="445"/>
    </location>
</feature>
<feature type="compositionally biased region" description="Polar residues" evidence="1">
    <location>
        <begin position="15"/>
        <end position="27"/>
    </location>
</feature>
<dbReference type="RefSeq" id="XP_020007733.1">
    <property type="nucleotide sequence ID" value="XM_020152144.1"/>
</dbReference>